<dbReference type="EMBL" id="CADCUO010000048">
    <property type="protein sequence ID" value="CAA9379107.1"/>
    <property type="molecule type" value="Genomic_DNA"/>
</dbReference>
<dbReference type="Pfam" id="PF09394">
    <property type="entry name" value="Inhibitor_I42"/>
    <property type="match status" value="1"/>
</dbReference>
<accession>A0A6J4N5Y5</accession>
<proteinExistence type="predicted"/>
<keyword evidence="1" id="KW-0646">Protease inhibitor</keyword>
<dbReference type="AlphaFoldDB" id="A0A6J4N5Y5"/>
<dbReference type="SUPFAM" id="SSF141066">
    <property type="entry name" value="ICP-like"/>
    <property type="match status" value="1"/>
</dbReference>
<organism evidence="4">
    <name type="scientific">uncultured Propionibacteriaceae bacterium</name>
    <dbReference type="NCBI Taxonomy" id="257457"/>
    <lineage>
        <taxon>Bacteria</taxon>
        <taxon>Bacillati</taxon>
        <taxon>Actinomycetota</taxon>
        <taxon>Actinomycetes</taxon>
        <taxon>Propionibacteriales</taxon>
        <taxon>Propionibacteriaceae</taxon>
        <taxon>environmental samples</taxon>
    </lineage>
</organism>
<dbReference type="PANTHER" id="PTHR36530">
    <property type="entry name" value="INHIBITOR OF CYSTEINE PEPTIDASE"/>
    <property type="match status" value="1"/>
</dbReference>
<keyword evidence="2" id="KW-0789">Thiol protease inhibitor</keyword>
<dbReference type="PANTHER" id="PTHR36530:SF1">
    <property type="entry name" value="AMOEBIASIN-1"/>
    <property type="match status" value="1"/>
</dbReference>
<sequence>MNDIESSGTGDLSVECGDLITIRLGQSAGTGYVWSLVELGEGLVVEEERTVAQSQAAPGARGEYLLRLRADRVGQWPVELRLARSWENQSAENRKFSVTVR</sequence>
<name>A0A6J4N5Y5_9ACTN</name>
<dbReference type="InterPro" id="IPR036331">
    <property type="entry name" value="Chagasin-like_sf"/>
</dbReference>
<evidence type="ECO:0000256" key="2">
    <source>
        <dbReference type="ARBA" id="ARBA00022704"/>
    </source>
</evidence>
<gene>
    <name evidence="4" type="ORF">AVDCRST_MAG75-807</name>
</gene>
<dbReference type="GO" id="GO:0004869">
    <property type="term" value="F:cysteine-type endopeptidase inhibitor activity"/>
    <property type="evidence" value="ECO:0007669"/>
    <property type="project" value="UniProtKB-KW"/>
</dbReference>
<dbReference type="InterPro" id="IPR018990">
    <property type="entry name" value="Prot_inh_I42_chagasin"/>
</dbReference>
<evidence type="ECO:0000259" key="3">
    <source>
        <dbReference type="Pfam" id="PF09394"/>
    </source>
</evidence>
<reference evidence="4" key="1">
    <citation type="submission" date="2020-02" db="EMBL/GenBank/DDBJ databases">
        <authorList>
            <person name="Meier V. D."/>
        </authorList>
    </citation>
    <scope>NUCLEOTIDE SEQUENCE</scope>
    <source>
        <strain evidence="4">AVDCRST_MAG75</strain>
    </source>
</reference>
<protein>
    <recommendedName>
        <fullName evidence="3">Proteinase inhibitor I42 chagasin domain-containing protein</fullName>
    </recommendedName>
</protein>
<feature type="domain" description="Proteinase inhibitor I42 chagasin" evidence="3">
    <location>
        <begin position="14"/>
        <end position="100"/>
    </location>
</feature>
<dbReference type="InterPro" id="IPR052781">
    <property type="entry name" value="Cys_protease_inhibitor_I42"/>
</dbReference>
<evidence type="ECO:0000256" key="1">
    <source>
        <dbReference type="ARBA" id="ARBA00022690"/>
    </source>
</evidence>
<dbReference type="Gene3D" id="2.60.40.2020">
    <property type="match status" value="1"/>
</dbReference>
<evidence type="ECO:0000313" key="4">
    <source>
        <dbReference type="EMBL" id="CAA9379107.1"/>
    </source>
</evidence>